<evidence type="ECO:0000256" key="3">
    <source>
        <dbReference type="ARBA" id="ARBA00037882"/>
    </source>
</evidence>
<dbReference type="Gene3D" id="3.90.1580.10">
    <property type="entry name" value="paralog of FGE (formylglycine-generating enzyme)"/>
    <property type="match status" value="1"/>
</dbReference>
<comment type="pathway">
    <text evidence="3">Amino-acid biosynthesis; ergothioneine biosynthesis.</text>
</comment>
<dbReference type="PANTHER" id="PTHR23150">
    <property type="entry name" value="SULFATASE MODIFYING FACTOR 1, 2"/>
    <property type="match status" value="1"/>
</dbReference>
<name>A0A851GFT5_9BACT</name>
<dbReference type="SUPFAM" id="SSF56436">
    <property type="entry name" value="C-type lectin-like"/>
    <property type="match status" value="1"/>
</dbReference>
<reference evidence="6 7" key="1">
    <citation type="submission" date="2020-07" db="EMBL/GenBank/DDBJ databases">
        <title>Roseicoccus Jingziensis gen. nov., sp. nov., isolated from coastal seawater.</title>
        <authorList>
            <person name="Feng X."/>
        </authorList>
    </citation>
    <scope>NUCLEOTIDE SEQUENCE [LARGE SCALE GENOMIC DNA]</scope>
    <source>
        <strain evidence="6 7">N1E253</strain>
    </source>
</reference>
<accession>A0A851GFT5</accession>
<sequence>MNCANDLLAALDEADLKMRMLIDDLSYDQLAVPYHRGINPPIWEVGHSAFFYESFFLREFRHPDARMPGFDEIWDSLEIQHRERWRDGLVPDRKTTFTYYHRILDEMREVLTSGVLTPYQAYLVRYGIAHQNMHVESLIYSRQILAYPQPSFMGHVDCPDESDRLSLSDVEIPTGKYRIGMPAEPPGEGVFCFDHEKPGFEMDVEAFAISPTLVSCGEFRDFVEDGGYERSELWSFGGRHWLREGARRRPSYWKKDHGDWYLRRFNVWQPLPTRCPVIAVSFWEAEAYCQWAGRRLPSEYEWEAAARGGDARLYPWGDTMHAELVDMDGRCLGQLAVDALADGASPGGCRQMLGTAWEWTTNQYLPYDGFCVDRYPYMSTLQFGDHKTTRGGSCATSSNLIRNTYRQAYFPGRTDVFTGFRTCLNEP</sequence>
<dbReference type="PANTHER" id="PTHR23150:SF36">
    <property type="entry name" value="HERCYNINE OXYGENASE"/>
    <property type="match status" value="1"/>
</dbReference>
<dbReference type="Proteomes" id="UP000557872">
    <property type="component" value="Unassembled WGS sequence"/>
</dbReference>
<dbReference type="AlphaFoldDB" id="A0A851GFT5"/>
<dbReference type="InterPro" id="IPR042095">
    <property type="entry name" value="SUMF_sf"/>
</dbReference>
<feature type="domain" description="Sulfatase-modifying factor enzyme-like" evidence="4">
    <location>
        <begin position="170"/>
        <end position="422"/>
    </location>
</feature>
<dbReference type="SUPFAM" id="SSF109854">
    <property type="entry name" value="DinB/YfiT-like putative metalloenzymes"/>
    <property type="match status" value="1"/>
</dbReference>
<dbReference type="InterPro" id="IPR024775">
    <property type="entry name" value="DinB-like"/>
</dbReference>
<keyword evidence="2" id="KW-0408">Iron</keyword>
<dbReference type="EMBL" id="JACBAZ010000003">
    <property type="protein sequence ID" value="NWK55772.1"/>
    <property type="molecule type" value="Genomic_DNA"/>
</dbReference>
<evidence type="ECO:0000313" key="6">
    <source>
        <dbReference type="EMBL" id="NWK55772.1"/>
    </source>
</evidence>
<evidence type="ECO:0000256" key="2">
    <source>
        <dbReference type="ARBA" id="ARBA00023004"/>
    </source>
</evidence>
<gene>
    <name evidence="6" type="primary">egtB</name>
    <name evidence="6" type="ORF">HW115_09130</name>
</gene>
<proteinExistence type="predicted"/>
<dbReference type="InterPro" id="IPR016187">
    <property type="entry name" value="CTDL_fold"/>
</dbReference>
<evidence type="ECO:0000259" key="4">
    <source>
        <dbReference type="Pfam" id="PF03781"/>
    </source>
</evidence>
<dbReference type="InterPro" id="IPR051043">
    <property type="entry name" value="Sulfatase_Mod_Factor_Kinase"/>
</dbReference>
<dbReference type="InterPro" id="IPR034660">
    <property type="entry name" value="DinB/YfiT-like"/>
</dbReference>
<dbReference type="InterPro" id="IPR005532">
    <property type="entry name" value="SUMF_dom"/>
</dbReference>
<evidence type="ECO:0000313" key="7">
    <source>
        <dbReference type="Proteomes" id="UP000557872"/>
    </source>
</evidence>
<protein>
    <submittedName>
        <fullName evidence="6">Ergothioneine biosynthesis protein EgtB</fullName>
    </submittedName>
</protein>
<keyword evidence="7" id="KW-1185">Reference proteome</keyword>
<dbReference type="RefSeq" id="WP_178932314.1">
    <property type="nucleotide sequence ID" value="NZ_JACBAZ010000003.1"/>
</dbReference>
<evidence type="ECO:0000259" key="5">
    <source>
        <dbReference type="Pfam" id="PF12867"/>
    </source>
</evidence>
<evidence type="ECO:0000256" key="1">
    <source>
        <dbReference type="ARBA" id="ARBA00023002"/>
    </source>
</evidence>
<feature type="domain" description="DinB-like" evidence="5">
    <location>
        <begin position="12"/>
        <end position="136"/>
    </location>
</feature>
<organism evidence="6 7">
    <name type="scientific">Oceaniferula marina</name>
    <dbReference type="NCBI Taxonomy" id="2748318"/>
    <lineage>
        <taxon>Bacteria</taxon>
        <taxon>Pseudomonadati</taxon>
        <taxon>Verrucomicrobiota</taxon>
        <taxon>Verrucomicrobiia</taxon>
        <taxon>Verrucomicrobiales</taxon>
        <taxon>Verrucomicrobiaceae</taxon>
        <taxon>Oceaniferula</taxon>
    </lineage>
</organism>
<dbReference type="Pfam" id="PF03781">
    <property type="entry name" value="FGE-sulfatase"/>
    <property type="match status" value="1"/>
</dbReference>
<dbReference type="Pfam" id="PF12867">
    <property type="entry name" value="DinB_2"/>
    <property type="match status" value="1"/>
</dbReference>
<keyword evidence="1" id="KW-0560">Oxidoreductase</keyword>
<comment type="caution">
    <text evidence="6">The sequence shown here is derived from an EMBL/GenBank/DDBJ whole genome shotgun (WGS) entry which is preliminary data.</text>
</comment>